<accession>A0A0T6BDD2</accession>
<keyword evidence="4" id="KW-0813">Transport</keyword>
<dbReference type="AlphaFoldDB" id="A0A0T6BDD2"/>
<dbReference type="InterPro" id="IPR008942">
    <property type="entry name" value="ENTH_VHS"/>
</dbReference>
<dbReference type="SUPFAM" id="SSF48464">
    <property type="entry name" value="ENTH/VHS domain"/>
    <property type="match status" value="1"/>
</dbReference>
<dbReference type="EMBL" id="LJIG01001602">
    <property type="protein sequence ID" value="KRT85338.1"/>
    <property type="molecule type" value="Genomic_DNA"/>
</dbReference>
<evidence type="ECO:0000256" key="2">
    <source>
        <dbReference type="ARBA" id="ARBA00009666"/>
    </source>
</evidence>
<keyword evidence="6" id="KW-0653">Protein transport</keyword>
<dbReference type="CDD" id="cd21388">
    <property type="entry name" value="GAT_STAM"/>
    <property type="match status" value="1"/>
</dbReference>
<keyword evidence="3 7" id="KW-0728">SH3 domain</keyword>
<dbReference type="InterPro" id="IPR002014">
    <property type="entry name" value="VHS_dom"/>
</dbReference>
<comment type="caution">
    <text evidence="11">The sequence shown here is derived from an EMBL/GenBank/DDBJ whole genome shotgun (WGS) entry which is preliminary data.</text>
</comment>
<dbReference type="PRINTS" id="PR00452">
    <property type="entry name" value="SH3DOMAIN"/>
</dbReference>
<evidence type="ECO:0000313" key="12">
    <source>
        <dbReference type="Proteomes" id="UP000051574"/>
    </source>
</evidence>
<dbReference type="CDD" id="cd03568">
    <property type="entry name" value="VHS_STAM"/>
    <property type="match status" value="1"/>
</dbReference>
<feature type="region of interest" description="Disordered" evidence="8">
    <location>
        <begin position="188"/>
        <end position="219"/>
    </location>
</feature>
<dbReference type="PROSITE" id="PS50330">
    <property type="entry name" value="UIM"/>
    <property type="match status" value="1"/>
</dbReference>
<feature type="compositionally biased region" description="Low complexity" evidence="8">
    <location>
        <begin position="564"/>
        <end position="578"/>
    </location>
</feature>
<dbReference type="PROSITE" id="PS50179">
    <property type="entry name" value="VHS"/>
    <property type="match status" value="1"/>
</dbReference>
<dbReference type="Pfam" id="PF00790">
    <property type="entry name" value="VHS"/>
    <property type="match status" value="1"/>
</dbReference>
<proteinExistence type="inferred from homology"/>
<feature type="compositionally biased region" description="Polar residues" evidence="8">
    <location>
        <begin position="543"/>
        <end position="558"/>
    </location>
</feature>
<dbReference type="PANTHER" id="PTHR45929">
    <property type="entry name" value="JAK PATHWAY SIGNAL TRANSDUCTION ADAPTOR MOLECULE"/>
    <property type="match status" value="1"/>
</dbReference>
<feature type="compositionally biased region" description="Low complexity" evidence="8">
    <location>
        <begin position="193"/>
        <end position="214"/>
    </location>
</feature>
<protein>
    <submittedName>
        <fullName evidence="11">SH3 domain-containing protein</fullName>
    </submittedName>
</protein>
<dbReference type="Gene3D" id="1.25.40.90">
    <property type="match status" value="1"/>
</dbReference>
<evidence type="ECO:0000256" key="5">
    <source>
        <dbReference type="ARBA" id="ARBA00022753"/>
    </source>
</evidence>
<feature type="compositionally biased region" description="Pro residues" evidence="8">
    <location>
        <begin position="509"/>
        <end position="530"/>
    </location>
</feature>
<dbReference type="SMART" id="SM00326">
    <property type="entry name" value="SH3"/>
    <property type="match status" value="1"/>
</dbReference>
<sequence length="578" mass="63979">MGIFGGSTKHDADVEKATDAQSSTEDWAVIMDICDKAGKNTEEAKNYLKVIMKRLSNADPHIALLAVTLLDACVKNSGKTFHLEIASRDFENEYIRLLTKSHPKVVQKLKESLKKWAEEDAFKNDPQLNLIPSLYVKLKNEGIDFSVETPTKKTVALSKDPNVVQSQEEEDQIAKAIELSLKEASSSPRNYASTLSSSLYPSTNLSSTATASATPQKEPRKVRALYDFEAAEDNELTFTSGELILVIDDSDPNWWKGTNHRGEGLFPANFVTSDLNAELEPEKKKKVDFEEDNAKSSASSKLLKDLENVEINEEKIDRLLHLFHEADPTNSDKDTQEMQDLEREVNIMGPLIDTELERIDRKHAQLTQLSSDLVEALNLYHTLMPEPVAVVAKAPFGYPPGMAPMHPVYNGTMPPSMLPASMMGPPFTSLPPGQERPPFMMHSNMPLPHFPPGMQPPPAHMMHQQQQHAMGSMPPMSIVPHPMPSQALPSGLHQPGSQQTQTLHRMPPQSMPPQAMPPQSMPQGPFPPSHAIPNFVPNHMPPNFNQSGPHMTPTSIQNGPPAGQTTSYQQTSTNTHIM</sequence>
<gene>
    <name evidence="11" type="ORF">AMK59_2132</name>
</gene>
<evidence type="ECO:0000256" key="7">
    <source>
        <dbReference type="PROSITE-ProRule" id="PRU00192"/>
    </source>
</evidence>
<dbReference type="GO" id="GO:0043130">
    <property type="term" value="F:ubiquitin binding"/>
    <property type="evidence" value="ECO:0007669"/>
    <property type="project" value="InterPro"/>
</dbReference>
<dbReference type="InterPro" id="IPR003903">
    <property type="entry name" value="UIM_dom"/>
</dbReference>
<dbReference type="InterPro" id="IPR036028">
    <property type="entry name" value="SH3-like_dom_sf"/>
</dbReference>
<dbReference type="OrthoDB" id="10068368at2759"/>
<comment type="similarity">
    <text evidence="2">Belongs to the STAM family.</text>
</comment>
<dbReference type="SMART" id="SM00288">
    <property type="entry name" value="VHS"/>
    <property type="match status" value="1"/>
</dbReference>
<dbReference type="Pfam" id="PF00018">
    <property type="entry name" value="SH3_1"/>
    <property type="match status" value="1"/>
</dbReference>
<dbReference type="PANTHER" id="PTHR45929:SF3">
    <property type="entry name" value="JAK PATHWAY SIGNAL TRANSDUCTION ADAPTOR MOLECULE"/>
    <property type="match status" value="1"/>
</dbReference>
<name>A0A0T6BDD2_9SCAR</name>
<comment type="subcellular location">
    <subcellularLocation>
        <location evidence="1">Endosome</location>
    </subcellularLocation>
</comment>
<evidence type="ECO:0000256" key="4">
    <source>
        <dbReference type="ARBA" id="ARBA00022448"/>
    </source>
</evidence>
<organism evidence="11 12">
    <name type="scientific">Oryctes borbonicus</name>
    <dbReference type="NCBI Taxonomy" id="1629725"/>
    <lineage>
        <taxon>Eukaryota</taxon>
        <taxon>Metazoa</taxon>
        <taxon>Ecdysozoa</taxon>
        <taxon>Arthropoda</taxon>
        <taxon>Hexapoda</taxon>
        <taxon>Insecta</taxon>
        <taxon>Pterygota</taxon>
        <taxon>Neoptera</taxon>
        <taxon>Endopterygota</taxon>
        <taxon>Coleoptera</taxon>
        <taxon>Polyphaga</taxon>
        <taxon>Scarabaeiformia</taxon>
        <taxon>Scarabaeidae</taxon>
        <taxon>Dynastinae</taxon>
        <taxon>Oryctes</taxon>
    </lineage>
</organism>
<dbReference type="CDD" id="cd11820">
    <property type="entry name" value="SH3_STAM"/>
    <property type="match status" value="1"/>
</dbReference>
<dbReference type="PROSITE" id="PS50002">
    <property type="entry name" value="SH3"/>
    <property type="match status" value="1"/>
</dbReference>
<feature type="region of interest" description="Disordered" evidence="8">
    <location>
        <begin position="484"/>
        <end position="578"/>
    </location>
</feature>
<dbReference type="InterPro" id="IPR050670">
    <property type="entry name" value="STAM"/>
</dbReference>
<evidence type="ECO:0000259" key="10">
    <source>
        <dbReference type="PROSITE" id="PS50179"/>
    </source>
</evidence>
<dbReference type="GO" id="GO:0035091">
    <property type="term" value="F:phosphatidylinositol binding"/>
    <property type="evidence" value="ECO:0007669"/>
    <property type="project" value="InterPro"/>
</dbReference>
<dbReference type="Gene3D" id="1.20.5.1940">
    <property type="match status" value="1"/>
</dbReference>
<feature type="domain" description="SH3" evidence="9">
    <location>
        <begin position="217"/>
        <end position="276"/>
    </location>
</feature>
<dbReference type="SUPFAM" id="SSF50044">
    <property type="entry name" value="SH3-domain"/>
    <property type="match status" value="1"/>
</dbReference>
<feature type="domain" description="VHS" evidence="10">
    <location>
        <begin position="17"/>
        <end position="146"/>
    </location>
</feature>
<dbReference type="GO" id="GO:0043328">
    <property type="term" value="P:protein transport to vacuole involved in ubiquitin-dependent protein catabolic process via the multivesicular body sorting pathway"/>
    <property type="evidence" value="ECO:0007669"/>
    <property type="project" value="TreeGrafter"/>
</dbReference>
<dbReference type="Gene3D" id="2.30.30.40">
    <property type="entry name" value="SH3 Domains"/>
    <property type="match status" value="1"/>
</dbReference>
<keyword evidence="12" id="KW-1185">Reference proteome</keyword>
<evidence type="ECO:0000256" key="3">
    <source>
        <dbReference type="ARBA" id="ARBA00022443"/>
    </source>
</evidence>
<evidence type="ECO:0000256" key="8">
    <source>
        <dbReference type="SAM" id="MobiDB-lite"/>
    </source>
</evidence>
<reference evidence="11 12" key="1">
    <citation type="submission" date="2015-09" db="EMBL/GenBank/DDBJ databases">
        <title>Draft genome of the scarab beetle Oryctes borbonicus.</title>
        <authorList>
            <person name="Meyer J.M."/>
            <person name="Markov G.V."/>
            <person name="Baskaran P."/>
            <person name="Herrmann M."/>
            <person name="Sommer R.J."/>
            <person name="Roedelsperger C."/>
        </authorList>
    </citation>
    <scope>NUCLEOTIDE SEQUENCE [LARGE SCALE GENOMIC DNA]</scope>
    <source>
        <strain evidence="11">OB123</strain>
        <tissue evidence="11">Whole animal</tissue>
    </source>
</reference>
<evidence type="ECO:0000256" key="6">
    <source>
        <dbReference type="ARBA" id="ARBA00022927"/>
    </source>
</evidence>
<dbReference type="InterPro" id="IPR001452">
    <property type="entry name" value="SH3_domain"/>
</dbReference>
<evidence type="ECO:0000313" key="11">
    <source>
        <dbReference type="EMBL" id="KRT85338.1"/>
    </source>
</evidence>
<evidence type="ECO:0000256" key="1">
    <source>
        <dbReference type="ARBA" id="ARBA00004177"/>
    </source>
</evidence>
<dbReference type="GO" id="GO:0033565">
    <property type="term" value="C:ESCRT-0 complex"/>
    <property type="evidence" value="ECO:0007669"/>
    <property type="project" value="TreeGrafter"/>
</dbReference>
<evidence type="ECO:0000259" key="9">
    <source>
        <dbReference type="PROSITE" id="PS50002"/>
    </source>
</evidence>
<dbReference type="Proteomes" id="UP000051574">
    <property type="component" value="Unassembled WGS sequence"/>
</dbReference>
<keyword evidence="5" id="KW-0967">Endosome</keyword>